<feature type="region of interest" description="Disordered" evidence="1">
    <location>
        <begin position="82"/>
        <end position="106"/>
    </location>
</feature>
<organism evidence="2 3">
    <name type="scientific">Trichonephila clavipes</name>
    <name type="common">Golden silk orbweaver</name>
    <name type="synonym">Nephila clavipes</name>
    <dbReference type="NCBI Taxonomy" id="2585209"/>
    <lineage>
        <taxon>Eukaryota</taxon>
        <taxon>Metazoa</taxon>
        <taxon>Ecdysozoa</taxon>
        <taxon>Arthropoda</taxon>
        <taxon>Chelicerata</taxon>
        <taxon>Arachnida</taxon>
        <taxon>Araneae</taxon>
        <taxon>Araneomorphae</taxon>
        <taxon>Entelegynae</taxon>
        <taxon>Araneoidea</taxon>
        <taxon>Nephilidae</taxon>
        <taxon>Trichonephila</taxon>
    </lineage>
</organism>
<comment type="caution">
    <text evidence="2">The sequence shown here is derived from an EMBL/GenBank/DDBJ whole genome shotgun (WGS) entry which is preliminary data.</text>
</comment>
<dbReference type="EMBL" id="BMAU01021007">
    <property type="protein sequence ID" value="GFX86424.1"/>
    <property type="molecule type" value="Genomic_DNA"/>
</dbReference>
<evidence type="ECO:0000313" key="3">
    <source>
        <dbReference type="Proteomes" id="UP000887159"/>
    </source>
</evidence>
<accession>A0A8X6R6N1</accession>
<evidence type="ECO:0000313" key="2">
    <source>
        <dbReference type="EMBL" id="GFX86424.1"/>
    </source>
</evidence>
<reference evidence="2" key="1">
    <citation type="submission" date="2020-08" db="EMBL/GenBank/DDBJ databases">
        <title>Multicomponent nature underlies the extraordinary mechanical properties of spider dragline silk.</title>
        <authorList>
            <person name="Kono N."/>
            <person name="Nakamura H."/>
            <person name="Mori M."/>
            <person name="Yoshida Y."/>
            <person name="Ohtoshi R."/>
            <person name="Malay A.D."/>
            <person name="Moran D.A.P."/>
            <person name="Tomita M."/>
            <person name="Numata K."/>
            <person name="Arakawa K."/>
        </authorList>
    </citation>
    <scope>NUCLEOTIDE SEQUENCE</scope>
</reference>
<dbReference type="AlphaFoldDB" id="A0A8X6R6N1"/>
<gene>
    <name evidence="2" type="ORF">TNCV_2563131</name>
</gene>
<feature type="region of interest" description="Disordered" evidence="1">
    <location>
        <begin position="123"/>
        <end position="142"/>
    </location>
</feature>
<dbReference type="Proteomes" id="UP000887159">
    <property type="component" value="Unassembled WGS sequence"/>
</dbReference>
<feature type="compositionally biased region" description="Basic residues" evidence="1">
    <location>
        <begin position="83"/>
        <end position="101"/>
    </location>
</feature>
<protein>
    <submittedName>
        <fullName evidence="2">Uncharacterized protein</fullName>
    </submittedName>
</protein>
<proteinExistence type="predicted"/>
<keyword evidence="3" id="KW-1185">Reference proteome</keyword>
<name>A0A8X6R6N1_TRICX</name>
<sequence>MGTYNKEKDSGSQLWRLKSIVSHVTVSIGSMTGMADILNNRLNIWSPPTIEPKKEEKKRKKVLQKFSSRDCDGVKCWFLAPRHQGKKGANKQRGRKKRRGTKQSAGALLNHFTNNSNWCLGRDSASSSWKGSKGVRAQRTERLNRNVIASRINKRQ</sequence>
<evidence type="ECO:0000256" key="1">
    <source>
        <dbReference type="SAM" id="MobiDB-lite"/>
    </source>
</evidence>